<dbReference type="OrthoDB" id="9790372at2"/>
<dbReference type="EMBL" id="JXBY01000020">
    <property type="protein sequence ID" value="KJY55164.1"/>
    <property type="molecule type" value="Genomic_DNA"/>
</dbReference>
<dbReference type="InterPro" id="IPR003772">
    <property type="entry name" value="YceD"/>
</dbReference>
<comment type="caution">
    <text evidence="1">The sequence shown here is derived from an EMBL/GenBank/DDBJ whole genome shotgun (WGS) entry which is preliminary data.</text>
</comment>
<accession>A0A0F4LA74</accession>
<dbReference type="Proteomes" id="UP000033533">
    <property type="component" value="Unassembled WGS sequence"/>
</dbReference>
<name>A0A0F4LA74_9LACO</name>
<sequence>MLTLNFTQIKNSNEPLTHIECELELTEEFIKRSHGLVYQVNNVTVSGDAFYNQPYVTGDFRVQASLIVPSSRSLNPVEYTENFHFSENYTDIDVAKEEIDESDIPIVKVKNEVINLQKAIEDNILLHIPTTILTAEEREQNIYPEGKGWAVISEDEFDKKEKEQINPAFAKLKDLFKENNENHN</sequence>
<dbReference type="Pfam" id="PF02620">
    <property type="entry name" value="YceD"/>
    <property type="match status" value="1"/>
</dbReference>
<evidence type="ECO:0000313" key="2">
    <source>
        <dbReference type="Proteomes" id="UP000033533"/>
    </source>
</evidence>
<dbReference type="STRING" id="1218493.JF76_12500"/>
<evidence type="ECO:0000313" key="1">
    <source>
        <dbReference type="EMBL" id="KJY55164.1"/>
    </source>
</evidence>
<reference evidence="1 2" key="1">
    <citation type="submission" date="2014-12" db="EMBL/GenBank/DDBJ databases">
        <title>Comparative genomics of the lactic acid bacteria isolated from the honey bee gut.</title>
        <authorList>
            <person name="Ellegaard K.M."/>
            <person name="Tamarit D."/>
            <person name="Javelind E."/>
            <person name="Olofsson T."/>
            <person name="Andersson S.G."/>
            <person name="Vasquez A."/>
        </authorList>
    </citation>
    <scope>NUCLEOTIDE SEQUENCE [LARGE SCALE GENOMIC DNA]</scope>
    <source>
        <strain evidence="1 2">Biut2</strain>
    </source>
</reference>
<protein>
    <submittedName>
        <fullName evidence="1">Putative nucleic acid-binding protein</fullName>
    </submittedName>
</protein>
<dbReference type="RefSeq" id="WP_045928305.1">
    <property type="nucleotide sequence ID" value="NZ_JBHSZS010000010.1"/>
</dbReference>
<dbReference type="AlphaFoldDB" id="A0A0F4LA74"/>
<proteinExistence type="predicted"/>
<organism evidence="1 2">
    <name type="scientific">Lactobacillus kullabergensis</name>
    <dbReference type="NCBI Taxonomy" id="1218493"/>
    <lineage>
        <taxon>Bacteria</taxon>
        <taxon>Bacillati</taxon>
        <taxon>Bacillota</taxon>
        <taxon>Bacilli</taxon>
        <taxon>Lactobacillales</taxon>
        <taxon>Lactobacillaceae</taxon>
        <taxon>Lactobacillus</taxon>
    </lineage>
</organism>
<dbReference type="HOGENOM" id="CLU_100236_3_1_9"/>
<dbReference type="PATRIC" id="fig|1218493.3.peg.1310"/>
<gene>
    <name evidence="1" type="ORF">JF76_12500</name>
</gene>